<sequence length="208" mass="23303">MIKRSRTRRRPPPYALLSYLLRYPDDRLELAPGEIDELPPSDARDALKRFLEAVEDGTDPRVRYVATFDLRRQITPHLTYYEHGDTRRRGVALLRLKRLYREAGLPAADGELPDHLAVMLAFAALAPEGYGEAVLAEHRPALELLRGALHRTDNPYAHVLDALVAGLPSLRVEDHEALVRLAADGPPQETVGLEPFAPPEVMPIGSRR</sequence>
<dbReference type="InterPro" id="IPR003765">
    <property type="entry name" value="NO3_reductase_chaperone_NarJ"/>
</dbReference>
<dbReference type="EMBL" id="CP042430">
    <property type="protein sequence ID" value="QEC48806.1"/>
    <property type="molecule type" value="Genomic_DNA"/>
</dbReference>
<dbReference type="Pfam" id="PF02613">
    <property type="entry name" value="Nitrate_red_del"/>
    <property type="match status" value="1"/>
</dbReference>
<organism evidence="2 3">
    <name type="scientific">Baekduia soli</name>
    <dbReference type="NCBI Taxonomy" id="496014"/>
    <lineage>
        <taxon>Bacteria</taxon>
        <taxon>Bacillati</taxon>
        <taxon>Actinomycetota</taxon>
        <taxon>Thermoleophilia</taxon>
        <taxon>Solirubrobacterales</taxon>
        <taxon>Baekduiaceae</taxon>
        <taxon>Baekduia</taxon>
    </lineage>
</organism>
<dbReference type="PANTHER" id="PTHR43680">
    <property type="entry name" value="NITRATE REDUCTASE MOLYBDENUM COFACTOR ASSEMBLY CHAPERONE"/>
    <property type="match status" value="1"/>
</dbReference>
<dbReference type="InterPro" id="IPR020945">
    <property type="entry name" value="DMSO/NO3_reduct_chaperone"/>
</dbReference>
<dbReference type="OrthoDB" id="4307003at2"/>
<evidence type="ECO:0000313" key="3">
    <source>
        <dbReference type="Proteomes" id="UP000321805"/>
    </source>
</evidence>
<proteinExistence type="predicted"/>
<name>A0A5B8U6T4_9ACTN</name>
<keyword evidence="3" id="KW-1185">Reference proteome</keyword>
<keyword evidence="1" id="KW-0534">Nitrate assimilation</keyword>
<evidence type="ECO:0000313" key="2">
    <source>
        <dbReference type="EMBL" id="QEC48806.1"/>
    </source>
</evidence>
<dbReference type="GO" id="GO:0051082">
    <property type="term" value="F:unfolded protein binding"/>
    <property type="evidence" value="ECO:0007669"/>
    <property type="project" value="InterPro"/>
</dbReference>
<dbReference type="NCBIfam" id="TIGR00684">
    <property type="entry name" value="narJ"/>
    <property type="match status" value="1"/>
</dbReference>
<protein>
    <submittedName>
        <fullName evidence="2">Nitrate reductase molybdenum cofactor assembly chaperone</fullName>
    </submittedName>
</protein>
<dbReference type="PANTHER" id="PTHR43680:SF2">
    <property type="entry name" value="NITRATE REDUCTASE MOLYBDENUM COFACTOR ASSEMBLY CHAPERONE NARJ"/>
    <property type="match status" value="1"/>
</dbReference>
<dbReference type="GO" id="GO:0016530">
    <property type="term" value="F:metallochaperone activity"/>
    <property type="evidence" value="ECO:0007669"/>
    <property type="project" value="TreeGrafter"/>
</dbReference>
<dbReference type="Gene3D" id="1.10.3480.10">
    <property type="entry name" value="TorD-like"/>
    <property type="match status" value="1"/>
</dbReference>
<dbReference type="InterPro" id="IPR036411">
    <property type="entry name" value="TorD-like_sf"/>
</dbReference>
<reference evidence="2 3" key="1">
    <citation type="journal article" date="2018" name="J. Microbiol.">
        <title>Baekduia soli gen. nov., sp. nov., a novel bacterium isolated from the soil of Baekdu Mountain and proposal of a novel family name, Baekduiaceae fam. nov.</title>
        <authorList>
            <person name="An D.S."/>
            <person name="Siddiqi M.Z."/>
            <person name="Kim K.H."/>
            <person name="Yu H.S."/>
            <person name="Im W.T."/>
        </authorList>
    </citation>
    <scope>NUCLEOTIDE SEQUENCE [LARGE SCALE GENOMIC DNA]</scope>
    <source>
        <strain evidence="2 3">BR7-21</strain>
    </source>
</reference>
<dbReference type="RefSeq" id="WP_146920749.1">
    <property type="nucleotide sequence ID" value="NZ_CP042430.1"/>
</dbReference>
<gene>
    <name evidence="2" type="primary">narJ</name>
    <name evidence="2" type="ORF">FSW04_15295</name>
</gene>
<evidence type="ECO:0000256" key="1">
    <source>
        <dbReference type="ARBA" id="ARBA00023063"/>
    </source>
</evidence>
<dbReference type="SUPFAM" id="SSF89155">
    <property type="entry name" value="TorD-like"/>
    <property type="match status" value="1"/>
</dbReference>
<dbReference type="Proteomes" id="UP000321805">
    <property type="component" value="Chromosome"/>
</dbReference>
<dbReference type="AlphaFoldDB" id="A0A5B8U6T4"/>
<dbReference type="KEGG" id="bsol:FSW04_15295"/>
<accession>A0A5B8U6T4</accession>
<dbReference type="GO" id="GO:0051131">
    <property type="term" value="P:chaperone-mediated protein complex assembly"/>
    <property type="evidence" value="ECO:0007669"/>
    <property type="project" value="InterPro"/>
</dbReference>
<dbReference type="GO" id="GO:0042128">
    <property type="term" value="P:nitrate assimilation"/>
    <property type="evidence" value="ECO:0007669"/>
    <property type="project" value="UniProtKB-KW"/>
</dbReference>